<reference evidence="5 6" key="1">
    <citation type="submission" date="2024-08" db="EMBL/GenBank/DDBJ databases">
        <title>Gnathostoma spinigerum genome.</title>
        <authorList>
            <person name="Gonzalez-Bertolin B."/>
            <person name="Monzon S."/>
            <person name="Zaballos A."/>
            <person name="Jimenez P."/>
            <person name="Dekumyoy P."/>
            <person name="Varona S."/>
            <person name="Cuesta I."/>
            <person name="Sumanam S."/>
            <person name="Adisakwattana P."/>
            <person name="Gasser R.B."/>
            <person name="Hernandez-Gonzalez A."/>
            <person name="Young N.D."/>
            <person name="Perteguer M.J."/>
        </authorList>
    </citation>
    <scope>NUCLEOTIDE SEQUENCE [LARGE SCALE GENOMIC DNA]</scope>
    <source>
        <strain evidence="5">AL3</strain>
        <tissue evidence="5">Liver</tissue>
    </source>
</reference>
<dbReference type="InterPro" id="IPR038479">
    <property type="entry name" value="Transthyretin-like_sf"/>
</dbReference>
<organism evidence="5 6">
    <name type="scientific">Gnathostoma spinigerum</name>
    <dbReference type="NCBI Taxonomy" id="75299"/>
    <lineage>
        <taxon>Eukaryota</taxon>
        <taxon>Metazoa</taxon>
        <taxon>Ecdysozoa</taxon>
        <taxon>Nematoda</taxon>
        <taxon>Chromadorea</taxon>
        <taxon>Rhabditida</taxon>
        <taxon>Spirurina</taxon>
        <taxon>Gnathostomatomorpha</taxon>
        <taxon>Gnathostomatoidea</taxon>
        <taxon>Gnathostomatidae</taxon>
        <taxon>Gnathostoma</taxon>
    </lineage>
</organism>
<evidence type="ECO:0008006" key="7">
    <source>
        <dbReference type="Google" id="ProtNLM"/>
    </source>
</evidence>
<name>A0ABD6EE91_9BILA</name>
<gene>
    <name evidence="5" type="ORF">AB6A40_004301</name>
</gene>
<comment type="subcellular location">
    <subcellularLocation>
        <location evidence="1">Secreted</location>
    </subcellularLocation>
</comment>
<accession>A0ABD6EE91</accession>
<dbReference type="AlphaFoldDB" id="A0ABD6EE91"/>
<keyword evidence="3" id="KW-0964">Secreted</keyword>
<proteinExistence type="inferred from homology"/>
<dbReference type="EMBL" id="JBGFUD010002435">
    <property type="protein sequence ID" value="MFH4977592.1"/>
    <property type="molecule type" value="Genomic_DNA"/>
</dbReference>
<evidence type="ECO:0000256" key="2">
    <source>
        <dbReference type="ARBA" id="ARBA00010112"/>
    </source>
</evidence>
<dbReference type="Gene3D" id="2.60.40.3330">
    <property type="match status" value="1"/>
</dbReference>
<evidence type="ECO:0000313" key="6">
    <source>
        <dbReference type="Proteomes" id="UP001608902"/>
    </source>
</evidence>
<keyword evidence="4" id="KW-0732">Signal</keyword>
<dbReference type="PANTHER" id="PTHR21700">
    <property type="entry name" value="TRANSTHYRETIN-LIKE FAMILY PROTEIN-RELATED"/>
    <property type="match status" value="1"/>
</dbReference>
<dbReference type="GO" id="GO:0005576">
    <property type="term" value="C:extracellular region"/>
    <property type="evidence" value="ECO:0007669"/>
    <property type="project" value="UniProtKB-SubCell"/>
</dbReference>
<keyword evidence="6" id="KW-1185">Reference proteome</keyword>
<evidence type="ECO:0000256" key="1">
    <source>
        <dbReference type="ARBA" id="ARBA00004613"/>
    </source>
</evidence>
<evidence type="ECO:0000313" key="5">
    <source>
        <dbReference type="EMBL" id="MFH4977592.1"/>
    </source>
</evidence>
<dbReference type="InterPro" id="IPR001534">
    <property type="entry name" value="Transthyretin-like"/>
</dbReference>
<evidence type="ECO:0000256" key="3">
    <source>
        <dbReference type="ARBA" id="ARBA00022525"/>
    </source>
</evidence>
<protein>
    <recommendedName>
        <fullName evidence="7">Transthyretin-like family protein</fullName>
    </recommendedName>
</protein>
<comment type="similarity">
    <text evidence="2">Belongs to the nematode transthyretin-like family.</text>
</comment>
<evidence type="ECO:0000256" key="4">
    <source>
        <dbReference type="ARBA" id="ARBA00022729"/>
    </source>
</evidence>
<dbReference type="Pfam" id="PF01060">
    <property type="entry name" value="TTR-52"/>
    <property type="match status" value="1"/>
</dbReference>
<dbReference type="Proteomes" id="UP001608902">
    <property type="component" value="Unassembled WGS sequence"/>
</dbReference>
<comment type="caution">
    <text evidence="5">The sequence shown here is derived from an EMBL/GenBank/DDBJ whole genome shotgun (WGS) entry which is preliminary data.</text>
</comment>
<sequence length="99" mass="11162">MYFLKKAILPLGFDDQLAETKTDSDGKYSISGSYGQLLSLDVKMKIYTKCGKSVPVCSREITLGIPDDFVTRTNSVEKWFNGGELNMQFKFKDEETSCL</sequence>